<evidence type="ECO:0000256" key="1">
    <source>
        <dbReference type="SAM" id="Coils"/>
    </source>
</evidence>
<organism evidence="3 4">
    <name type="scientific">Catenulispora yoronensis</name>
    <dbReference type="NCBI Taxonomy" id="450799"/>
    <lineage>
        <taxon>Bacteria</taxon>
        <taxon>Bacillati</taxon>
        <taxon>Actinomycetota</taxon>
        <taxon>Actinomycetes</taxon>
        <taxon>Catenulisporales</taxon>
        <taxon>Catenulisporaceae</taxon>
        <taxon>Catenulispora</taxon>
    </lineage>
</organism>
<reference evidence="4" key="1">
    <citation type="journal article" date="2019" name="Int. J. Syst. Evol. Microbiol.">
        <title>The Global Catalogue of Microorganisms (GCM) 10K type strain sequencing project: providing services to taxonomists for standard genome sequencing and annotation.</title>
        <authorList>
            <consortium name="The Broad Institute Genomics Platform"/>
            <consortium name="The Broad Institute Genome Sequencing Center for Infectious Disease"/>
            <person name="Wu L."/>
            <person name="Ma J."/>
        </authorList>
    </citation>
    <scope>NUCLEOTIDE SEQUENCE [LARGE SCALE GENOMIC DNA]</scope>
    <source>
        <strain evidence="4">JCM 16014</strain>
    </source>
</reference>
<keyword evidence="1" id="KW-0175">Coiled coil</keyword>
<accession>A0ABP5F301</accession>
<evidence type="ECO:0000256" key="2">
    <source>
        <dbReference type="SAM" id="MobiDB-lite"/>
    </source>
</evidence>
<feature type="coiled-coil region" evidence="1">
    <location>
        <begin position="130"/>
        <end position="157"/>
    </location>
</feature>
<feature type="compositionally biased region" description="Low complexity" evidence="2">
    <location>
        <begin position="372"/>
        <end position="381"/>
    </location>
</feature>
<feature type="compositionally biased region" description="Polar residues" evidence="2">
    <location>
        <begin position="286"/>
        <end position="299"/>
    </location>
</feature>
<dbReference type="RefSeq" id="WP_344664001.1">
    <property type="nucleotide sequence ID" value="NZ_BAAAQN010000003.1"/>
</dbReference>
<dbReference type="EMBL" id="BAAAQN010000003">
    <property type="protein sequence ID" value="GAA2014587.1"/>
    <property type="molecule type" value="Genomic_DNA"/>
</dbReference>
<feature type="compositionally biased region" description="Polar residues" evidence="2">
    <location>
        <begin position="388"/>
        <end position="400"/>
    </location>
</feature>
<keyword evidence="4" id="KW-1185">Reference proteome</keyword>
<proteinExistence type="predicted"/>
<evidence type="ECO:0000313" key="3">
    <source>
        <dbReference type="EMBL" id="GAA2014587.1"/>
    </source>
</evidence>
<sequence length="451" mass="49672">MTGTDLDHFARRFPVSRGRETKVALQRTLAELDQTSRIVEAHADKRLSAARTTKVHRDLLDHQRTLIRTVDELLVRGMVQDLDLAAVAGHLRRTQYVAAHAEDLANRAHCAIEELSEVLAALAEYVAGLRTRMDRRLDELESRIADLEARVTKVEAADLADHALRRAVGAWRSGSTYAGLPWGCQITLLAQEVFAGPVGYYEWLTGDQRRHRTELADALLIHGAGPWPQRVPTAAIVDETAAELGGGVRAARVAQWLGDGLDATLDGIRGPLVLALRERISSTENYNRQYQTSENQSRESYGGQAFGERDQASWNQDTQAFGTRDRASRNQSGQDSGERGQASWNQDTQAFGDRDRASRNQSGQAFGDRDQASSNQSAQAAGERDYASWNQSGQASGNHDQANRNRHLGPGVPLRLDSAGFVHHIVAEQAETAFGLRRATWPVELGPFGSR</sequence>
<evidence type="ECO:0000313" key="4">
    <source>
        <dbReference type="Proteomes" id="UP001500751"/>
    </source>
</evidence>
<gene>
    <name evidence="3" type="ORF">GCM10009839_06980</name>
</gene>
<protein>
    <submittedName>
        <fullName evidence="3">Uncharacterized protein</fullName>
    </submittedName>
</protein>
<feature type="region of interest" description="Disordered" evidence="2">
    <location>
        <begin position="286"/>
        <end position="410"/>
    </location>
</feature>
<feature type="compositionally biased region" description="Polar residues" evidence="2">
    <location>
        <begin position="312"/>
        <end position="321"/>
    </location>
</feature>
<dbReference type="Proteomes" id="UP001500751">
    <property type="component" value="Unassembled WGS sequence"/>
</dbReference>
<comment type="caution">
    <text evidence="3">The sequence shown here is derived from an EMBL/GenBank/DDBJ whole genome shotgun (WGS) entry which is preliminary data.</text>
</comment>
<name>A0ABP5F301_9ACTN</name>